<dbReference type="EMBL" id="VDEP01000484">
    <property type="protein sequence ID" value="KAA1070128.1"/>
    <property type="molecule type" value="Genomic_DNA"/>
</dbReference>
<gene>
    <name evidence="1" type="ORF">PGTUg99_008788</name>
</gene>
<sequence length="137" mass="15606">MESMTQRLIDENVSTTVTQILQDPNYSLTLEEKDNVEKYIASIPHLGRGGNRMESNAFEHGSSGKTRQELMQEDWNSLRGELHGFNQSPQIWLWLEKQAADEQENDFGKKLEKLDSLHKSLGEDVPTSSKNTAINIM</sequence>
<name>A0A5B0M2G1_PUCGR</name>
<evidence type="ECO:0000313" key="2">
    <source>
        <dbReference type="Proteomes" id="UP000325313"/>
    </source>
</evidence>
<reference evidence="1 2" key="1">
    <citation type="submission" date="2019-05" db="EMBL/GenBank/DDBJ databases">
        <title>Emergence of the Ug99 lineage of the wheat stem rust pathogen through somatic hybridization.</title>
        <authorList>
            <person name="Li F."/>
            <person name="Upadhyaya N.M."/>
            <person name="Sperschneider J."/>
            <person name="Matny O."/>
            <person name="Nguyen-Phuc H."/>
            <person name="Mago R."/>
            <person name="Raley C."/>
            <person name="Miller M.E."/>
            <person name="Silverstein K.A.T."/>
            <person name="Henningsen E."/>
            <person name="Hirsch C.D."/>
            <person name="Visser B."/>
            <person name="Pretorius Z.A."/>
            <person name="Steffenson B.J."/>
            <person name="Schwessinger B."/>
            <person name="Dodds P.N."/>
            <person name="Figueroa M."/>
        </authorList>
    </citation>
    <scope>NUCLEOTIDE SEQUENCE [LARGE SCALE GENOMIC DNA]</scope>
    <source>
        <strain evidence="1 2">Ug99</strain>
    </source>
</reference>
<protein>
    <submittedName>
        <fullName evidence="1">Uncharacterized protein</fullName>
    </submittedName>
</protein>
<accession>A0A5B0M2G1</accession>
<evidence type="ECO:0000313" key="1">
    <source>
        <dbReference type="EMBL" id="KAA1070128.1"/>
    </source>
</evidence>
<dbReference type="Proteomes" id="UP000325313">
    <property type="component" value="Unassembled WGS sequence"/>
</dbReference>
<comment type="caution">
    <text evidence="1">The sequence shown here is derived from an EMBL/GenBank/DDBJ whole genome shotgun (WGS) entry which is preliminary data.</text>
</comment>
<proteinExistence type="predicted"/>
<dbReference type="AlphaFoldDB" id="A0A5B0M2G1"/>
<organism evidence="1 2">
    <name type="scientific">Puccinia graminis f. sp. tritici</name>
    <dbReference type="NCBI Taxonomy" id="56615"/>
    <lineage>
        <taxon>Eukaryota</taxon>
        <taxon>Fungi</taxon>
        <taxon>Dikarya</taxon>
        <taxon>Basidiomycota</taxon>
        <taxon>Pucciniomycotina</taxon>
        <taxon>Pucciniomycetes</taxon>
        <taxon>Pucciniales</taxon>
        <taxon>Pucciniaceae</taxon>
        <taxon>Puccinia</taxon>
    </lineage>
</organism>